<evidence type="ECO:0000259" key="1">
    <source>
        <dbReference type="SMART" id="SM00421"/>
    </source>
</evidence>
<dbReference type="Gene3D" id="1.10.10.10">
    <property type="entry name" value="Winged helix-like DNA-binding domain superfamily/Winged helix DNA-binding domain"/>
    <property type="match status" value="1"/>
</dbReference>
<reference evidence="2 3" key="1">
    <citation type="submission" date="2020-08" db="EMBL/GenBank/DDBJ databases">
        <title>Genomic Encyclopedia of Type Strains, Phase IV (KMG-IV): sequencing the most valuable type-strain genomes for metagenomic binning, comparative biology and taxonomic classification.</title>
        <authorList>
            <person name="Goeker M."/>
        </authorList>
    </citation>
    <scope>NUCLEOTIDE SEQUENCE [LARGE SCALE GENOMIC DNA]</scope>
    <source>
        <strain evidence="2 3">DSM 26575</strain>
    </source>
</reference>
<evidence type="ECO:0000313" key="3">
    <source>
        <dbReference type="Proteomes" id="UP000582090"/>
    </source>
</evidence>
<keyword evidence="2" id="KW-0238">DNA-binding</keyword>
<organism evidence="2 3">
    <name type="scientific">Rhizobium metallidurans</name>
    <dbReference type="NCBI Taxonomy" id="1265931"/>
    <lineage>
        <taxon>Bacteria</taxon>
        <taxon>Pseudomonadati</taxon>
        <taxon>Pseudomonadota</taxon>
        <taxon>Alphaproteobacteria</taxon>
        <taxon>Hyphomicrobiales</taxon>
        <taxon>Rhizobiaceae</taxon>
        <taxon>Rhizobium/Agrobacterium group</taxon>
        <taxon>Rhizobium</taxon>
    </lineage>
</organism>
<gene>
    <name evidence="2" type="ORF">GGQ67_001068</name>
</gene>
<dbReference type="AlphaFoldDB" id="A0A7W6G9D5"/>
<dbReference type="GO" id="GO:0003677">
    <property type="term" value="F:DNA binding"/>
    <property type="evidence" value="ECO:0007669"/>
    <property type="project" value="UniProtKB-KW"/>
</dbReference>
<evidence type="ECO:0000313" key="2">
    <source>
        <dbReference type="EMBL" id="MBB3963443.1"/>
    </source>
</evidence>
<dbReference type="GO" id="GO:0006355">
    <property type="term" value="P:regulation of DNA-templated transcription"/>
    <property type="evidence" value="ECO:0007669"/>
    <property type="project" value="InterPro"/>
</dbReference>
<accession>A0A7W6G9D5</accession>
<dbReference type="SMART" id="SM00421">
    <property type="entry name" value="HTH_LUXR"/>
    <property type="match status" value="1"/>
</dbReference>
<dbReference type="InterPro" id="IPR000792">
    <property type="entry name" value="Tscrpt_reg_LuxR_C"/>
</dbReference>
<name>A0A7W6G9D5_9HYPH</name>
<dbReference type="SUPFAM" id="SSF46894">
    <property type="entry name" value="C-terminal effector domain of the bipartite response regulators"/>
    <property type="match status" value="1"/>
</dbReference>
<feature type="domain" description="HTH luxR-type" evidence="1">
    <location>
        <begin position="300"/>
        <end position="357"/>
    </location>
</feature>
<dbReference type="InterPro" id="IPR016032">
    <property type="entry name" value="Sig_transdc_resp-reg_C-effctor"/>
</dbReference>
<proteinExistence type="predicted"/>
<comment type="caution">
    <text evidence="2">The sequence shown here is derived from an EMBL/GenBank/DDBJ whole genome shotgun (WGS) entry which is preliminary data.</text>
</comment>
<dbReference type="Pfam" id="PF00196">
    <property type="entry name" value="GerE"/>
    <property type="match status" value="1"/>
</dbReference>
<protein>
    <submittedName>
        <fullName evidence="2">DNA-binding CsgD family transcriptional regulator</fullName>
    </submittedName>
</protein>
<dbReference type="InterPro" id="IPR036388">
    <property type="entry name" value="WH-like_DNA-bd_sf"/>
</dbReference>
<dbReference type="EMBL" id="JACIDW010000002">
    <property type="protein sequence ID" value="MBB3963443.1"/>
    <property type="molecule type" value="Genomic_DNA"/>
</dbReference>
<sequence>MIVAEDTYDSLVDTIYGVIFGEATWDMFLGRWNEIVPGGRTTLFCHDPMRAQGASQIDKGFSEEWVESYADHFAAVNPWSPAMSVMPMWRGFLSEELLPREAFVRTEFYNDFWKQCGETAIGMALVKRGGQMFNISSSIAGGEPDDNRVYADTLTRLAPHLHRAVRYFEAGRSEKSIDEMGGRLFDAIGVGVLLVGDGGRLDSANEVGERLLAEGHAVRLDLQGRVCLAETDADACLARLLSRWRDGERQQVVMVDGERLTLIRLQKSARIQFFDAPSLAIIIEPSSKPVSMDVPRLGGQFGLTRAEIKIMQGLLHGSSITDIAVESNRSRETIRSQLKSVFAKTGVNSQSELLRLVYFSEQARRNN</sequence>
<dbReference type="RefSeq" id="WP_183899155.1">
    <property type="nucleotide sequence ID" value="NZ_JACIDW010000002.1"/>
</dbReference>
<dbReference type="Proteomes" id="UP000582090">
    <property type="component" value="Unassembled WGS sequence"/>
</dbReference>
<keyword evidence="3" id="KW-1185">Reference proteome</keyword>